<organism evidence="2 3">
    <name type="scientific">Oedothorax gibbosus</name>
    <dbReference type="NCBI Taxonomy" id="931172"/>
    <lineage>
        <taxon>Eukaryota</taxon>
        <taxon>Metazoa</taxon>
        <taxon>Ecdysozoa</taxon>
        <taxon>Arthropoda</taxon>
        <taxon>Chelicerata</taxon>
        <taxon>Arachnida</taxon>
        <taxon>Araneae</taxon>
        <taxon>Araneomorphae</taxon>
        <taxon>Entelegynae</taxon>
        <taxon>Araneoidea</taxon>
        <taxon>Linyphiidae</taxon>
        <taxon>Erigoninae</taxon>
        <taxon>Oedothorax</taxon>
    </lineage>
</organism>
<dbReference type="EMBL" id="JAFNEN010001336">
    <property type="protein sequence ID" value="KAG8174058.1"/>
    <property type="molecule type" value="Genomic_DNA"/>
</dbReference>
<sequence length="743" mass="85775">MENAYDRTWRYGILKDLYHLGFRGNLPVFIQNFLKTRVFQVRVGSTLSRDFYQREGVPQGSVLSVVLFILKINDIVRQLPPTVKGTLFVDDFQISCASANMSTVERQLQIAIRKIADWTNNNGFVISNQKTICMHFCRKRGLHFDPEIILNGVALPYAMVLSRRNNVYKIVRCITFGSIDKCNNSVWHSLVKHNIYICSIDKGINSVWHSLVKSIYIKLRAHYKKHLEEGEEMVCPYENCQKKFINVTSFSTHISRYHKSEILSNATPVNDSLVPSVLDNSVSGLVDNDLNRSAETRNETEQWDENSYLRNLANFYLKLESKCLVPASTIQFIVNEMNNINELGKEYLKDKLEQVCSEAGLAEESVKQVCTELFKSDPFVSAHGPLRTNYFRKEYYKQNFDYIEPESVKLGRNSSNEDRYYYYVPIIESLKLKFKGKNVPNFYIPESTNNRLYSDFTDGAVYQKNKFFKSNPDAIVIILYQDAFQIVNPLGSAKMKYKILGVYLVLGNVPPHNRFKVDPMQLVLLCWESDFKEFGMQKVFSRLISDLKQLEIGIEVDGFETPLKGGLLCILGDNLGSHNIGGFSENFSSGVYFCRYCLIQRKHWFKAKPISDERVPKRTVDSYVNDLEHLKQHPNLKFRHGIKVDSPFNQLRYFHVCNPGLPPCLGHDLFEGVIQYDLALILKQLVRLNWFSLDTLIKEFGHFKYQGYDLSDKPNSLPTKLNKLGGPRCSKLVPIEKFTLYNY</sequence>
<dbReference type="AlphaFoldDB" id="A0AAV6TR87"/>
<name>A0AAV6TR87_9ARAC</name>
<protein>
    <recommendedName>
        <fullName evidence="1">Reverse transcriptase domain-containing protein</fullName>
    </recommendedName>
</protein>
<comment type="caution">
    <text evidence="2">The sequence shown here is derived from an EMBL/GenBank/DDBJ whole genome shotgun (WGS) entry which is preliminary data.</text>
</comment>
<keyword evidence="3" id="KW-1185">Reference proteome</keyword>
<dbReference type="PROSITE" id="PS00028">
    <property type="entry name" value="ZINC_FINGER_C2H2_1"/>
    <property type="match status" value="1"/>
</dbReference>
<dbReference type="InterPro" id="IPR013087">
    <property type="entry name" value="Znf_C2H2_type"/>
</dbReference>
<evidence type="ECO:0000313" key="2">
    <source>
        <dbReference type="EMBL" id="KAG8174058.1"/>
    </source>
</evidence>
<dbReference type="Proteomes" id="UP000827092">
    <property type="component" value="Unassembled WGS sequence"/>
</dbReference>
<gene>
    <name evidence="2" type="ORF">JTE90_016743</name>
</gene>
<proteinExistence type="predicted"/>
<evidence type="ECO:0000259" key="1">
    <source>
        <dbReference type="PROSITE" id="PS50878"/>
    </source>
</evidence>
<dbReference type="Pfam" id="PF00078">
    <property type="entry name" value="RVT_1"/>
    <property type="match status" value="1"/>
</dbReference>
<dbReference type="InterPro" id="IPR000477">
    <property type="entry name" value="RT_dom"/>
</dbReference>
<reference evidence="2 3" key="1">
    <citation type="journal article" date="2022" name="Nat. Ecol. Evol.">
        <title>A masculinizing supergene underlies an exaggerated male reproductive morph in a spider.</title>
        <authorList>
            <person name="Hendrickx F."/>
            <person name="De Corte Z."/>
            <person name="Sonet G."/>
            <person name="Van Belleghem S.M."/>
            <person name="Kostlbacher S."/>
            <person name="Vangestel C."/>
        </authorList>
    </citation>
    <scope>NUCLEOTIDE SEQUENCE [LARGE SCALE GENOMIC DNA]</scope>
    <source>
        <strain evidence="2">W744_W776</strain>
    </source>
</reference>
<dbReference type="PROSITE" id="PS50878">
    <property type="entry name" value="RT_POL"/>
    <property type="match status" value="1"/>
</dbReference>
<feature type="domain" description="Reverse transcriptase" evidence="1">
    <location>
        <begin position="1"/>
        <end position="155"/>
    </location>
</feature>
<accession>A0AAV6TR87</accession>
<dbReference type="PANTHER" id="PTHR33332">
    <property type="entry name" value="REVERSE TRANSCRIPTASE DOMAIN-CONTAINING PROTEIN"/>
    <property type="match status" value="1"/>
</dbReference>
<evidence type="ECO:0000313" key="3">
    <source>
        <dbReference type="Proteomes" id="UP000827092"/>
    </source>
</evidence>